<proteinExistence type="inferred from homology"/>
<evidence type="ECO:0000259" key="6">
    <source>
        <dbReference type="Pfam" id="PF00462"/>
    </source>
</evidence>
<evidence type="ECO:0000256" key="1">
    <source>
        <dbReference type="ARBA" id="ARBA00002549"/>
    </source>
</evidence>
<keyword evidence="3" id="KW-0813">Transport</keyword>
<organism evidence="7 8">
    <name type="scientific">Vitis vinifera</name>
    <name type="common">Grape</name>
    <dbReference type="NCBI Taxonomy" id="29760"/>
    <lineage>
        <taxon>Eukaryota</taxon>
        <taxon>Viridiplantae</taxon>
        <taxon>Streptophyta</taxon>
        <taxon>Embryophyta</taxon>
        <taxon>Tracheophyta</taxon>
        <taxon>Spermatophyta</taxon>
        <taxon>Magnoliopsida</taxon>
        <taxon>eudicotyledons</taxon>
        <taxon>Gunneridae</taxon>
        <taxon>Pentapetalae</taxon>
        <taxon>rosids</taxon>
        <taxon>Vitales</taxon>
        <taxon>Vitaceae</taxon>
        <taxon>Viteae</taxon>
        <taxon>Vitis</taxon>
    </lineage>
</organism>
<comment type="caution">
    <text evidence="7">The sequence shown here is derived from an EMBL/GenBank/DDBJ whole genome shotgun (WGS) entry which is preliminary data.</text>
</comment>
<dbReference type="Proteomes" id="UP000288805">
    <property type="component" value="Unassembled WGS sequence"/>
</dbReference>
<reference evidence="7 8" key="1">
    <citation type="journal article" date="2018" name="PLoS Genet.">
        <title>Population sequencing reveals clonal diversity and ancestral inbreeding in the grapevine cultivar Chardonnay.</title>
        <authorList>
            <person name="Roach M.J."/>
            <person name="Johnson D.L."/>
            <person name="Bohlmann J."/>
            <person name="van Vuuren H.J."/>
            <person name="Jones S.J."/>
            <person name="Pretorius I.S."/>
            <person name="Schmidt S.A."/>
            <person name="Borneman A.R."/>
        </authorList>
    </citation>
    <scope>NUCLEOTIDE SEQUENCE [LARGE SCALE GENOMIC DNA]</scope>
    <source>
        <strain evidence="8">cv. Chardonnay</strain>
        <tissue evidence="7">Leaf</tissue>
    </source>
</reference>
<feature type="domain" description="Glutaredoxin" evidence="6">
    <location>
        <begin position="134"/>
        <end position="191"/>
    </location>
</feature>
<dbReference type="SUPFAM" id="SSF52833">
    <property type="entry name" value="Thioredoxin-like"/>
    <property type="match status" value="1"/>
</dbReference>
<protein>
    <submittedName>
        <fullName evidence="7">Glutaredoxin-C1</fullName>
    </submittedName>
</protein>
<evidence type="ECO:0000313" key="7">
    <source>
        <dbReference type="EMBL" id="RVX18640.1"/>
    </source>
</evidence>
<dbReference type="EMBL" id="QGNW01000011">
    <property type="protein sequence ID" value="RVX18640.1"/>
    <property type="molecule type" value="Genomic_DNA"/>
</dbReference>
<evidence type="ECO:0000256" key="3">
    <source>
        <dbReference type="ARBA" id="ARBA00022982"/>
    </source>
</evidence>
<dbReference type="InterPro" id="IPR002109">
    <property type="entry name" value="Glutaredoxin"/>
</dbReference>
<dbReference type="PANTHER" id="PTHR45694:SF13">
    <property type="entry name" value="GLUTAREDOXIN-C1"/>
    <property type="match status" value="1"/>
</dbReference>
<evidence type="ECO:0000256" key="4">
    <source>
        <dbReference type="ARBA" id="ARBA00023284"/>
    </source>
</evidence>
<evidence type="ECO:0000256" key="5">
    <source>
        <dbReference type="SAM" id="MobiDB-lite"/>
    </source>
</evidence>
<dbReference type="AlphaFoldDB" id="A0A438KBT4"/>
<keyword evidence="3" id="KW-0249">Electron transport</keyword>
<accession>A0A438KBT4</accession>
<evidence type="ECO:0000313" key="8">
    <source>
        <dbReference type="Proteomes" id="UP000288805"/>
    </source>
</evidence>
<dbReference type="InterPro" id="IPR014025">
    <property type="entry name" value="Glutaredoxin_subgr"/>
</dbReference>
<gene>
    <name evidence="7" type="primary">GRXC1_2</name>
    <name evidence="7" type="ORF">CK203_006513</name>
</gene>
<feature type="region of interest" description="Disordered" evidence="5">
    <location>
        <begin position="27"/>
        <end position="48"/>
    </location>
</feature>
<dbReference type="InterPro" id="IPR011899">
    <property type="entry name" value="Glutaredoxin_euk/vir"/>
</dbReference>
<comment type="similarity">
    <text evidence="2">Belongs to the glutaredoxin family. CPYC subfamily.</text>
</comment>
<dbReference type="CDD" id="cd03419">
    <property type="entry name" value="GRX_GRXh_1_2_like"/>
    <property type="match status" value="1"/>
</dbReference>
<dbReference type="Pfam" id="PF00462">
    <property type="entry name" value="Glutaredoxin"/>
    <property type="match status" value="1"/>
</dbReference>
<dbReference type="OrthoDB" id="418495at2759"/>
<name>A0A438KBT4_VITVI</name>
<dbReference type="InterPro" id="IPR036249">
    <property type="entry name" value="Thioredoxin-like_sf"/>
</dbReference>
<dbReference type="PROSITE" id="PS51354">
    <property type="entry name" value="GLUTAREDOXIN_2"/>
    <property type="match status" value="1"/>
</dbReference>
<dbReference type="PANTHER" id="PTHR45694">
    <property type="entry name" value="GLUTAREDOXIN 2"/>
    <property type="match status" value="1"/>
</dbReference>
<keyword evidence="4" id="KW-0676">Redox-active center</keyword>
<sequence>MRPSQSRTSQHLGAGLGKITLDRVVSRSPEDSPFSRRSTLVGTPAGSLSLPPSKTSRVAFQHLSRSVLSLYQYPIAMYNQGTEEFWKWVPFSARERARRKWKWPSQRPKRSFLQHLLLSSGDIPLKSGSLFPMVKTYCGYCKRVKQLLSQLKATHKTIELDQESDGAEIQSALREWTGQSTVPNVFIGGKHMGGCDSVMEKHQEGKLVPLLKEAGAIAEVSTQL</sequence>
<dbReference type="Gene3D" id="3.40.30.10">
    <property type="entry name" value="Glutaredoxin"/>
    <property type="match status" value="1"/>
</dbReference>
<dbReference type="PRINTS" id="PR00160">
    <property type="entry name" value="GLUTAREDOXIN"/>
</dbReference>
<comment type="function">
    <text evidence="1">Has a glutathione-disulfide oxidoreductase activity in the presence of NADPH and glutathione reductase. Reduces low molecular weight disulfides and proteins.</text>
</comment>
<dbReference type="FunFam" id="3.40.30.10:FF:000093">
    <property type="entry name" value="Glutaredoxin 2"/>
    <property type="match status" value="1"/>
</dbReference>
<evidence type="ECO:0000256" key="2">
    <source>
        <dbReference type="ARBA" id="ARBA00007190"/>
    </source>
</evidence>
<dbReference type="NCBIfam" id="TIGR02180">
    <property type="entry name" value="GRX_euk"/>
    <property type="match status" value="1"/>
</dbReference>